<accession>A0ABY3WG58</accession>
<evidence type="ECO:0008006" key="4">
    <source>
        <dbReference type="Google" id="ProtNLM"/>
    </source>
</evidence>
<dbReference type="RefSeq" id="WP_242328891.1">
    <property type="nucleotide sequence ID" value="NZ_CP071872.1"/>
</dbReference>
<evidence type="ECO:0000313" key="3">
    <source>
        <dbReference type="Proteomes" id="UP000828924"/>
    </source>
</evidence>
<keyword evidence="3" id="KW-1185">Reference proteome</keyword>
<evidence type="ECO:0000313" key="2">
    <source>
        <dbReference type="EMBL" id="UNM10387.1"/>
    </source>
</evidence>
<evidence type="ECO:0000256" key="1">
    <source>
        <dbReference type="SAM" id="MobiDB-lite"/>
    </source>
</evidence>
<dbReference type="EMBL" id="CP071872">
    <property type="protein sequence ID" value="UNM10387.1"/>
    <property type="molecule type" value="Genomic_DNA"/>
</dbReference>
<gene>
    <name evidence="2" type="ORF">J4032_01680</name>
</gene>
<proteinExistence type="predicted"/>
<feature type="region of interest" description="Disordered" evidence="1">
    <location>
        <begin position="22"/>
        <end position="99"/>
    </location>
</feature>
<name>A0ABY3WG58_9ACTN</name>
<sequence length="247" mass="25200">MGRRRTAHRAAAAVVVAAALLSGCGPEPSPAGGAGEVSDVPSVSTTLPLTPAASPPPSAPVSATPQTGPSGYEGSASPSARPVTPTAKPKAPSRPTKLTMFASAPGGRIDLVRGGAAKEFTVSVHNGNTRAYAEVAVAFQMEIMETVNGNSAAQNGFVVERRDPATGRWTDVELRVANDVQPLWLTATGSPLALEASRVERYRILAVPVGPAGSMPLLIRLVDAAAPDDAWDTAFLGNASLMVSAKG</sequence>
<dbReference type="PROSITE" id="PS51257">
    <property type="entry name" value="PROKAR_LIPOPROTEIN"/>
    <property type="match status" value="1"/>
</dbReference>
<organism evidence="2 3">
    <name type="scientific">Streptomyces formicae</name>
    <dbReference type="NCBI Taxonomy" id="1616117"/>
    <lineage>
        <taxon>Bacteria</taxon>
        <taxon>Bacillati</taxon>
        <taxon>Actinomycetota</taxon>
        <taxon>Actinomycetes</taxon>
        <taxon>Kitasatosporales</taxon>
        <taxon>Streptomycetaceae</taxon>
        <taxon>Streptomyces</taxon>
    </lineage>
</organism>
<protein>
    <recommendedName>
        <fullName evidence="4">Lipoprotein</fullName>
    </recommendedName>
</protein>
<reference evidence="2 3" key="1">
    <citation type="submission" date="2021-03" db="EMBL/GenBank/DDBJ databases">
        <title>Complete genome of Streptomyces formicae strain 1H-GS9 (DSM 100524).</title>
        <authorList>
            <person name="Atanasov K.E."/>
            <person name="Altabella T."/>
            <person name="Ferrer A."/>
        </authorList>
    </citation>
    <scope>NUCLEOTIDE SEQUENCE [LARGE SCALE GENOMIC DNA]</scope>
    <source>
        <strain evidence="2 3">1H-GS9</strain>
    </source>
</reference>
<dbReference type="Proteomes" id="UP000828924">
    <property type="component" value="Chromosome"/>
</dbReference>